<proteinExistence type="predicted"/>
<protein>
    <submittedName>
        <fullName evidence="6">TetR family transcriptional regulator</fullName>
    </submittedName>
</protein>
<dbReference type="InterPro" id="IPR050109">
    <property type="entry name" value="HTH-type_TetR-like_transc_reg"/>
</dbReference>
<dbReference type="AlphaFoldDB" id="A0A455T2F0"/>
<dbReference type="PANTHER" id="PTHR30055">
    <property type="entry name" value="HTH-TYPE TRANSCRIPTIONAL REGULATOR RUTR"/>
    <property type="match status" value="1"/>
</dbReference>
<dbReference type="SUPFAM" id="SSF48498">
    <property type="entry name" value="Tetracyclin repressor-like, C-terminal domain"/>
    <property type="match status" value="1"/>
</dbReference>
<dbReference type="Pfam" id="PF00440">
    <property type="entry name" value="TetR_N"/>
    <property type="match status" value="1"/>
</dbReference>
<dbReference type="FunFam" id="1.10.10.60:FF:000141">
    <property type="entry name" value="TetR family transcriptional regulator"/>
    <property type="match status" value="1"/>
</dbReference>
<evidence type="ECO:0000259" key="5">
    <source>
        <dbReference type="PROSITE" id="PS50977"/>
    </source>
</evidence>
<dbReference type="InterPro" id="IPR036271">
    <property type="entry name" value="Tet_transcr_reg_TetR-rel_C_sf"/>
</dbReference>
<sequence>MPRSEHVNQQIRDERRRQILHVAAEIFARKGLGETRISDIAEASGISQGLIYRYFPSKEELFKALIETSTSATATGLEQALKLAGTPWEKLTWLTSYIWQGICEHPAHFQVVLHALISEAVPPDIRTLALERIQATLAIFGQLIREGQQAGQVVTGDPDELALLYGALIQGLAASAWYMGYRAERLSVELILRLLKP</sequence>
<dbReference type="InterPro" id="IPR001647">
    <property type="entry name" value="HTH_TetR"/>
</dbReference>
<keyword evidence="1" id="KW-0805">Transcription regulation</keyword>
<feature type="DNA-binding region" description="H-T-H motif" evidence="4">
    <location>
        <begin position="36"/>
        <end position="55"/>
    </location>
</feature>
<dbReference type="InterPro" id="IPR009057">
    <property type="entry name" value="Homeodomain-like_sf"/>
</dbReference>
<evidence type="ECO:0000256" key="3">
    <source>
        <dbReference type="ARBA" id="ARBA00023163"/>
    </source>
</evidence>
<dbReference type="PROSITE" id="PS50977">
    <property type="entry name" value="HTH_TETR_2"/>
    <property type="match status" value="1"/>
</dbReference>
<feature type="domain" description="HTH tetR-type" evidence="5">
    <location>
        <begin position="13"/>
        <end position="73"/>
    </location>
</feature>
<evidence type="ECO:0000313" key="6">
    <source>
        <dbReference type="EMBL" id="BBH94717.1"/>
    </source>
</evidence>
<dbReference type="Gene3D" id="1.10.357.10">
    <property type="entry name" value="Tetracycline Repressor, domain 2"/>
    <property type="match status" value="1"/>
</dbReference>
<evidence type="ECO:0000256" key="2">
    <source>
        <dbReference type="ARBA" id="ARBA00023125"/>
    </source>
</evidence>
<dbReference type="GO" id="GO:0045892">
    <property type="term" value="P:negative regulation of DNA-templated transcription"/>
    <property type="evidence" value="ECO:0007669"/>
    <property type="project" value="UniProtKB-ARBA"/>
</dbReference>
<reference evidence="6" key="1">
    <citation type="submission" date="2018-12" db="EMBL/GenBank/DDBJ databases">
        <title>Novel natural products biosynthetic potential of the class Ktedonobacteria.</title>
        <authorList>
            <person name="Zheng Y."/>
            <person name="Saitou A."/>
            <person name="Wang C.M."/>
            <person name="Toyoda A."/>
            <person name="Minakuchi Y."/>
            <person name="Sekiguchi Y."/>
            <person name="Ueda K."/>
            <person name="Takano H."/>
            <person name="Sakai Y."/>
            <person name="Yokota A."/>
            <person name="Yabe S."/>
        </authorList>
    </citation>
    <scope>NUCLEOTIDE SEQUENCE</scope>
    <source>
        <strain evidence="6">A3-2</strain>
    </source>
</reference>
<evidence type="ECO:0000256" key="4">
    <source>
        <dbReference type="PROSITE-ProRule" id="PRU00335"/>
    </source>
</evidence>
<gene>
    <name evidence="6" type="ORF">KTA_29160</name>
</gene>
<keyword evidence="3" id="KW-0804">Transcription</keyword>
<organism evidence="6">
    <name type="scientific">Thermogemmatispora argillosa</name>
    <dbReference type="NCBI Taxonomy" id="2045280"/>
    <lineage>
        <taxon>Bacteria</taxon>
        <taxon>Bacillati</taxon>
        <taxon>Chloroflexota</taxon>
        <taxon>Ktedonobacteria</taxon>
        <taxon>Thermogemmatisporales</taxon>
        <taxon>Thermogemmatisporaceae</taxon>
        <taxon>Thermogemmatispora</taxon>
    </lineage>
</organism>
<name>A0A455T2F0_9CHLR</name>
<dbReference type="GO" id="GO:0003677">
    <property type="term" value="F:DNA binding"/>
    <property type="evidence" value="ECO:0007669"/>
    <property type="project" value="UniProtKB-UniRule"/>
</dbReference>
<keyword evidence="2 4" id="KW-0238">DNA-binding</keyword>
<dbReference type="PRINTS" id="PR00455">
    <property type="entry name" value="HTHTETR"/>
</dbReference>
<dbReference type="SUPFAM" id="SSF46689">
    <property type="entry name" value="Homeodomain-like"/>
    <property type="match status" value="1"/>
</dbReference>
<evidence type="ECO:0000256" key="1">
    <source>
        <dbReference type="ARBA" id="ARBA00023015"/>
    </source>
</evidence>
<accession>A0A455T2F0</accession>
<dbReference type="EMBL" id="AP019377">
    <property type="protein sequence ID" value="BBH94717.1"/>
    <property type="molecule type" value="Genomic_DNA"/>
</dbReference>
<dbReference type="Gene3D" id="1.10.10.60">
    <property type="entry name" value="Homeodomain-like"/>
    <property type="match status" value="1"/>
</dbReference>